<sequence>MHNNKQNKVPLRNDGIDLRKLQERADKEATEKVDEYDTLYWHPAALGQAVSGKEDRGYVVFTMEDWDRLKASAEAPFQPPLPPTTLYRAVSVLSNMFSNTPTPSVSDAGGEESPIAPVMIDPAAVTTGSLTALQSVDQRKVMDIVDKLRRTGLSGVVELPQLIVCGDQSSGKSSVLEAITEIPFPRKENLCTRFATQIILRRALKSTIAITITPDTTRPRQEQITLKAFHKSIQDFGQLPDIIDEATLAMGLGVVGGLNSRAFSRDVLSVEITGPERPQLTLVDLPGLIHSTNKAQTEADKELILSLVKEYMSNPRTIILAVISAKNDFANQVILEHCKKIDKKGRRTLGIITKPDYLREGSDNEQAWIDLAQNKDIFLERGWHMLKNRGDTQMEYSFDQRNADEKLFFSKGRYVNLPREVVGIDSLRERLSKLLFDHLLKELPSLKDEMFEKLQTARDDIDKLGEKRNTIKEQKMFLTKISMQVNDILKSATKGYYEGPFFGPINKEAPVDASENIHRFRAVIQHHNLSFATNMRLRGHKFAFGAGPGDSDKDVHDDAKALEDLEEEDEASLLPTPKELTRDGAVNWVKKALERTRGYELPGTFQPMLISELFWEQSFPWEEIALDHINKVARACKEFVNKVLQYAAPPEFLPKLAAIIVDAALTKCLNDAKEELAKVLKDKARHPSTYNHYFTTTIQKIRKRKYEKLTEKAAKNSQVSVREVHSNQTFTTYNDPTKLVDAMNQAIEQDMDTFSSQEALDTQRAYYKDELKYFVNTVAKAVVERHLVEPLSHIVLSPVHVADMTDDEIRYIAAEPPEISQQREHLENRTVMLEKGLDTFREAMGGLKR</sequence>
<evidence type="ECO:0000313" key="2">
    <source>
        <dbReference type="Proteomes" id="UP001153331"/>
    </source>
</evidence>
<comment type="caution">
    <text evidence="1">The sequence shown here is derived from an EMBL/GenBank/DDBJ whole genome shotgun (WGS) entry which is preliminary data.</text>
</comment>
<organism evidence="1 2">
    <name type="scientific">Boeremia exigua</name>
    <dbReference type="NCBI Taxonomy" id="749465"/>
    <lineage>
        <taxon>Eukaryota</taxon>
        <taxon>Fungi</taxon>
        <taxon>Dikarya</taxon>
        <taxon>Ascomycota</taxon>
        <taxon>Pezizomycotina</taxon>
        <taxon>Dothideomycetes</taxon>
        <taxon>Pleosporomycetidae</taxon>
        <taxon>Pleosporales</taxon>
        <taxon>Pleosporineae</taxon>
        <taxon>Didymellaceae</taxon>
        <taxon>Boeremia</taxon>
    </lineage>
</organism>
<protein>
    <submittedName>
        <fullName evidence="1">Uncharacterized protein</fullName>
    </submittedName>
</protein>
<accession>A0ACC2IDL6</accession>
<gene>
    <name evidence="1" type="ORF">OPT61_g4606</name>
</gene>
<evidence type="ECO:0000313" key="1">
    <source>
        <dbReference type="EMBL" id="KAJ8113211.1"/>
    </source>
</evidence>
<keyword evidence="2" id="KW-1185">Reference proteome</keyword>
<dbReference type="Proteomes" id="UP001153331">
    <property type="component" value="Unassembled WGS sequence"/>
</dbReference>
<dbReference type="EMBL" id="JAPHNI010000268">
    <property type="protein sequence ID" value="KAJ8113211.1"/>
    <property type="molecule type" value="Genomic_DNA"/>
</dbReference>
<name>A0ACC2IDL6_9PLEO</name>
<reference evidence="1" key="1">
    <citation type="submission" date="2022-11" db="EMBL/GenBank/DDBJ databases">
        <title>Genome Sequence of Boeremia exigua.</title>
        <authorList>
            <person name="Buettner E."/>
        </authorList>
    </citation>
    <scope>NUCLEOTIDE SEQUENCE</scope>
    <source>
        <strain evidence="1">CU02</strain>
    </source>
</reference>
<proteinExistence type="predicted"/>